<evidence type="ECO:0000313" key="2">
    <source>
        <dbReference type="EMBL" id="GAA4419841.1"/>
    </source>
</evidence>
<accession>A0ABP8L0L5</accession>
<dbReference type="SUPFAM" id="SSF54001">
    <property type="entry name" value="Cysteine proteinases"/>
    <property type="match status" value="1"/>
</dbReference>
<dbReference type="PANTHER" id="PTHR46333:SF2">
    <property type="entry name" value="CYTOKINESIS PROTEIN 3"/>
    <property type="match status" value="1"/>
</dbReference>
<dbReference type="Gene3D" id="3.10.620.30">
    <property type="match status" value="1"/>
</dbReference>
<sequence length="322" mass="35869">MPPAVPTPTADVWALPAGNAGTKPAPESDYSVIDNYARNTPEQFTKDLNTLSVYLTSPARSDLAKARSVYAWILSHVRYDDAVYSGRRYHSEETYANGVLRSRRTVCTGFALLYKHLLRRAGVEVVSVKGYARSDDAQAGVPVGPIDHEWNAVKLDGDWYLLDLAWAGTTMKNGKPNDFYFLTEPQRFVAAHFPADPRWQLLGSPVSKAEFDRYPKLYDAYFRLGFDDDFPKEGLIRSAETVSLTLTNPEQPVEFMCSYSRPGNGTAHNLPVSIRRSGNAYTLQVKMPAGKSTLYVFAKPKKASFERVKSYEGIASFTVLNG</sequence>
<comment type="caution">
    <text evidence="2">The sequence shown here is derived from an EMBL/GenBank/DDBJ whole genome shotgun (WGS) entry which is preliminary data.</text>
</comment>
<feature type="domain" description="Transglutaminase-like" evidence="1">
    <location>
        <begin position="99"/>
        <end position="166"/>
    </location>
</feature>
<evidence type="ECO:0000313" key="3">
    <source>
        <dbReference type="Proteomes" id="UP001500936"/>
    </source>
</evidence>
<name>A0ABP8L0L5_9BACT</name>
<dbReference type="EMBL" id="BAABHB010000019">
    <property type="protein sequence ID" value="GAA4419841.1"/>
    <property type="molecule type" value="Genomic_DNA"/>
</dbReference>
<evidence type="ECO:0000259" key="1">
    <source>
        <dbReference type="SMART" id="SM00460"/>
    </source>
</evidence>
<reference evidence="3" key="1">
    <citation type="journal article" date="2019" name="Int. J. Syst. Evol. Microbiol.">
        <title>The Global Catalogue of Microorganisms (GCM) 10K type strain sequencing project: providing services to taxonomists for standard genome sequencing and annotation.</title>
        <authorList>
            <consortium name="The Broad Institute Genomics Platform"/>
            <consortium name="The Broad Institute Genome Sequencing Center for Infectious Disease"/>
            <person name="Wu L."/>
            <person name="Ma J."/>
        </authorList>
    </citation>
    <scope>NUCLEOTIDE SEQUENCE [LARGE SCALE GENOMIC DNA]</scope>
    <source>
        <strain evidence="3">JCM 17925</strain>
    </source>
</reference>
<proteinExistence type="predicted"/>
<dbReference type="InterPro" id="IPR052557">
    <property type="entry name" value="CAP/Cytokinesis_protein"/>
</dbReference>
<keyword evidence="3" id="KW-1185">Reference proteome</keyword>
<dbReference type="Pfam" id="PF01841">
    <property type="entry name" value="Transglut_core"/>
    <property type="match status" value="1"/>
</dbReference>
<protein>
    <recommendedName>
        <fullName evidence="1">Transglutaminase-like domain-containing protein</fullName>
    </recommendedName>
</protein>
<organism evidence="2 3">
    <name type="scientific">Nibrella viscosa</name>
    <dbReference type="NCBI Taxonomy" id="1084524"/>
    <lineage>
        <taxon>Bacteria</taxon>
        <taxon>Pseudomonadati</taxon>
        <taxon>Bacteroidota</taxon>
        <taxon>Cytophagia</taxon>
        <taxon>Cytophagales</taxon>
        <taxon>Spirosomataceae</taxon>
        <taxon>Nibrella</taxon>
    </lineage>
</organism>
<dbReference type="Proteomes" id="UP001500936">
    <property type="component" value="Unassembled WGS sequence"/>
</dbReference>
<dbReference type="InterPro" id="IPR038765">
    <property type="entry name" value="Papain-like_cys_pep_sf"/>
</dbReference>
<dbReference type="InterPro" id="IPR002931">
    <property type="entry name" value="Transglutaminase-like"/>
</dbReference>
<gene>
    <name evidence="2" type="ORF">GCM10023187_54550</name>
</gene>
<dbReference type="PANTHER" id="PTHR46333">
    <property type="entry name" value="CYTOKINESIS PROTEIN 3"/>
    <property type="match status" value="1"/>
</dbReference>
<dbReference type="SMART" id="SM00460">
    <property type="entry name" value="TGc"/>
    <property type="match status" value="1"/>
</dbReference>